<name>A0A5B7CXA8_PORTR</name>
<feature type="region of interest" description="Disordered" evidence="1">
    <location>
        <begin position="44"/>
        <end position="68"/>
    </location>
</feature>
<reference evidence="2 3" key="1">
    <citation type="submission" date="2019-05" db="EMBL/GenBank/DDBJ databases">
        <title>Another draft genome of Portunus trituberculatus and its Hox gene families provides insights of decapod evolution.</title>
        <authorList>
            <person name="Jeong J.-H."/>
            <person name="Song I."/>
            <person name="Kim S."/>
            <person name="Choi T."/>
            <person name="Kim D."/>
            <person name="Ryu S."/>
            <person name="Kim W."/>
        </authorList>
    </citation>
    <scope>NUCLEOTIDE SEQUENCE [LARGE SCALE GENOMIC DNA]</scope>
    <source>
        <tissue evidence="2">Muscle</tissue>
    </source>
</reference>
<dbReference type="AlphaFoldDB" id="A0A5B7CXA8"/>
<evidence type="ECO:0000313" key="2">
    <source>
        <dbReference type="EMBL" id="MPC14467.1"/>
    </source>
</evidence>
<comment type="caution">
    <text evidence="2">The sequence shown here is derived from an EMBL/GenBank/DDBJ whole genome shotgun (WGS) entry which is preliminary data.</text>
</comment>
<protein>
    <submittedName>
        <fullName evidence="2">Uncharacterized protein</fullName>
    </submittedName>
</protein>
<evidence type="ECO:0000313" key="3">
    <source>
        <dbReference type="Proteomes" id="UP000324222"/>
    </source>
</evidence>
<proteinExistence type="predicted"/>
<accession>A0A5B7CXA8</accession>
<dbReference type="EMBL" id="VSRR010000354">
    <property type="protein sequence ID" value="MPC14467.1"/>
    <property type="molecule type" value="Genomic_DNA"/>
</dbReference>
<feature type="compositionally biased region" description="Low complexity" evidence="1">
    <location>
        <begin position="56"/>
        <end position="68"/>
    </location>
</feature>
<evidence type="ECO:0000256" key="1">
    <source>
        <dbReference type="SAM" id="MobiDB-lite"/>
    </source>
</evidence>
<gene>
    <name evidence="2" type="ORF">E2C01_007234</name>
</gene>
<sequence>MHGKAAFIACLQGCQTDFVDHTRSREENILNLRKLKLQNCSFDVHGSKKKKKKKSASAPSGLSPGSPGDLDLPLMISKMDEYQGCTIFIYLSFFFFIYI</sequence>
<keyword evidence="3" id="KW-1185">Reference proteome</keyword>
<dbReference type="Proteomes" id="UP000324222">
    <property type="component" value="Unassembled WGS sequence"/>
</dbReference>
<organism evidence="2 3">
    <name type="scientific">Portunus trituberculatus</name>
    <name type="common">Swimming crab</name>
    <name type="synonym">Neptunus trituberculatus</name>
    <dbReference type="NCBI Taxonomy" id="210409"/>
    <lineage>
        <taxon>Eukaryota</taxon>
        <taxon>Metazoa</taxon>
        <taxon>Ecdysozoa</taxon>
        <taxon>Arthropoda</taxon>
        <taxon>Crustacea</taxon>
        <taxon>Multicrustacea</taxon>
        <taxon>Malacostraca</taxon>
        <taxon>Eumalacostraca</taxon>
        <taxon>Eucarida</taxon>
        <taxon>Decapoda</taxon>
        <taxon>Pleocyemata</taxon>
        <taxon>Brachyura</taxon>
        <taxon>Eubrachyura</taxon>
        <taxon>Portunoidea</taxon>
        <taxon>Portunidae</taxon>
        <taxon>Portuninae</taxon>
        <taxon>Portunus</taxon>
    </lineage>
</organism>